<gene>
    <name evidence="9" type="primary">hutU</name>
    <name evidence="13" type="ORF">KDA27_01610</name>
</gene>
<dbReference type="SUPFAM" id="SSF111326">
    <property type="entry name" value="Urocanase"/>
    <property type="match status" value="1"/>
</dbReference>
<dbReference type="InterPro" id="IPR036190">
    <property type="entry name" value="Urocanase_sf"/>
</dbReference>
<dbReference type="EMBL" id="JAGQHS010000004">
    <property type="protein sequence ID" value="MCA9754470.1"/>
    <property type="molecule type" value="Genomic_DNA"/>
</dbReference>
<dbReference type="GO" id="GO:0006548">
    <property type="term" value="P:L-histidine catabolic process"/>
    <property type="evidence" value="ECO:0007669"/>
    <property type="project" value="UniProtKB-UniRule"/>
</dbReference>
<dbReference type="InterPro" id="IPR035401">
    <property type="entry name" value="Urocanase_C"/>
</dbReference>
<feature type="domain" description="Urocanase C-terminal" evidence="12">
    <location>
        <begin position="439"/>
        <end position="642"/>
    </location>
</feature>
<evidence type="ECO:0000256" key="5">
    <source>
        <dbReference type="ARBA" id="ARBA00023027"/>
    </source>
</evidence>
<dbReference type="Pfam" id="PF17391">
    <property type="entry name" value="Urocanase_N"/>
    <property type="match status" value="1"/>
</dbReference>
<keyword evidence="5 9" id="KW-0520">NAD</keyword>
<dbReference type="InterPro" id="IPR038364">
    <property type="entry name" value="Urocanase_central_sf"/>
</dbReference>
<sequence length="674" mass="73962">MDDFKAQILAGIPAAIPPMPEEEPGINHAPARKMLLNDAEKALAVKNALRYFPVSQHAALAEEFAGELARDGRIYMRRYRPTYEMRAHHIDEYPGKCAQARAIMLMIQNNLDKRVAQHPYELITYGGNGTVFQNWAQYLLTMKYLSEMTEEQTLVMYSGHPLGLFPSHRDAPRVIVTNGMVIPNHSSPDDYTRLSALGVTSYGQMTAGSYMYIGPQGIVHGTTITLLNAGRQYLGLGSGEGLEGKVFVTSGLGGMSGAQPKAAVIAGGIGVVAEINPKALKTRHEQGWLDEYEEDLDKLLARIERARKEKRPVSLGYLGNVVDLWERLAAANLDIDLGSDQTSLHNPYSGGYYPVGLSLEDANRMMVDDPARFEELVHESLRRQVDAIHTLTRRGMRFWDYGNAFLLEASRAGADGILNADGTFAYPSYVEDIMGPVCFDYGFGPFRWVCTSGNKEDLARTDAIAADVLERTAAQSDDRIKQQMLDNVRWIREAGENEMVVGSQARILYADRQGRIDIALAFNRAIAEGEVSAPIVLGRDHHDVSGTDSPYRETANIRDGSMFCADMAVQNVIGDAFRGATWVSLHNGGGVGWGEVINGGFGMLLDGTPDASRRAESMLSWDVSNGLARRAWAGNSGAVFATERAMEADPGMRVTLPSQAEDALISEALKRAFR</sequence>
<comment type="cofactor">
    <cofactor evidence="9">
        <name>NAD(+)</name>
        <dbReference type="ChEBI" id="CHEBI:57540"/>
    </cofactor>
    <text evidence="9">Binds 1 NAD(+) per subunit.</text>
</comment>
<evidence type="ECO:0000313" key="14">
    <source>
        <dbReference type="Proteomes" id="UP000739538"/>
    </source>
</evidence>
<comment type="subcellular location">
    <subcellularLocation>
        <location evidence="9">Cytoplasm</location>
    </subcellularLocation>
</comment>
<feature type="binding site" evidence="9">
    <location>
        <position position="401"/>
    </location>
    <ligand>
        <name>NAD(+)</name>
        <dbReference type="ChEBI" id="CHEBI:57540"/>
    </ligand>
</feature>
<accession>A0A956NBB1</accession>
<evidence type="ECO:0000256" key="8">
    <source>
        <dbReference type="ARBA" id="ARBA00047623"/>
    </source>
</evidence>
<evidence type="ECO:0000256" key="9">
    <source>
        <dbReference type="HAMAP-Rule" id="MF_00577"/>
    </source>
</evidence>
<proteinExistence type="inferred from homology"/>
<reference evidence="13" key="2">
    <citation type="journal article" date="2021" name="Microbiome">
        <title>Successional dynamics and alternative stable states in a saline activated sludge microbial community over 9 years.</title>
        <authorList>
            <person name="Wang Y."/>
            <person name="Ye J."/>
            <person name="Ju F."/>
            <person name="Liu L."/>
            <person name="Boyd J.A."/>
            <person name="Deng Y."/>
            <person name="Parks D.H."/>
            <person name="Jiang X."/>
            <person name="Yin X."/>
            <person name="Woodcroft B.J."/>
            <person name="Tyson G.W."/>
            <person name="Hugenholtz P."/>
            <person name="Polz M.F."/>
            <person name="Zhang T."/>
        </authorList>
    </citation>
    <scope>NUCLEOTIDE SEQUENCE</scope>
    <source>
        <strain evidence="13">HKST-UBA02</strain>
    </source>
</reference>
<dbReference type="NCBIfam" id="TIGR01228">
    <property type="entry name" value="hutU"/>
    <property type="match status" value="1"/>
</dbReference>
<dbReference type="Gene3D" id="3.40.50.10730">
    <property type="entry name" value="Urocanase like domains"/>
    <property type="match status" value="1"/>
</dbReference>
<dbReference type="PROSITE" id="PS01233">
    <property type="entry name" value="UROCANASE"/>
    <property type="match status" value="1"/>
</dbReference>
<dbReference type="PANTHER" id="PTHR12216">
    <property type="entry name" value="UROCANATE HYDRATASE"/>
    <property type="match status" value="1"/>
</dbReference>
<evidence type="ECO:0000259" key="11">
    <source>
        <dbReference type="Pfam" id="PF17391"/>
    </source>
</evidence>
<keyword evidence="4 9" id="KW-0369">Histidine metabolism</keyword>
<dbReference type="Pfam" id="PF17392">
    <property type="entry name" value="Urocanase_C"/>
    <property type="match status" value="1"/>
</dbReference>
<comment type="pathway">
    <text evidence="1 9">Amino-acid degradation; L-histidine degradation into L-glutamate; N-formimidoyl-L-glutamate from L-histidine: step 2/3.</text>
</comment>
<dbReference type="HAMAP" id="MF_00577">
    <property type="entry name" value="HutU"/>
    <property type="match status" value="1"/>
</dbReference>
<comment type="similarity">
    <text evidence="2 9">Belongs to the urocanase family.</text>
</comment>
<dbReference type="NCBIfam" id="NF003820">
    <property type="entry name" value="PRK05414.1"/>
    <property type="match status" value="1"/>
</dbReference>
<dbReference type="InterPro" id="IPR035085">
    <property type="entry name" value="Urocanase_Rossmann-like"/>
</dbReference>
<reference evidence="13" key="1">
    <citation type="submission" date="2020-04" db="EMBL/GenBank/DDBJ databases">
        <authorList>
            <person name="Zhang T."/>
        </authorList>
    </citation>
    <scope>NUCLEOTIDE SEQUENCE</scope>
    <source>
        <strain evidence="13">HKST-UBA02</strain>
    </source>
</reference>
<dbReference type="PIRSF" id="PIRSF001423">
    <property type="entry name" value="Urocanate_hydrat"/>
    <property type="match status" value="1"/>
</dbReference>
<dbReference type="Gene3D" id="3.40.1770.10">
    <property type="entry name" value="Urocanase superfamily"/>
    <property type="match status" value="2"/>
</dbReference>
<dbReference type="InterPro" id="IPR023637">
    <property type="entry name" value="Urocanase-like"/>
</dbReference>
<feature type="binding site" evidence="9">
    <location>
        <position position="274"/>
    </location>
    <ligand>
        <name>NAD(+)</name>
        <dbReference type="ChEBI" id="CHEBI:57540"/>
    </ligand>
</feature>
<dbReference type="GO" id="GO:0016153">
    <property type="term" value="F:urocanate hydratase activity"/>
    <property type="evidence" value="ECO:0007669"/>
    <property type="project" value="UniProtKB-UniRule"/>
</dbReference>
<comment type="function">
    <text evidence="9">Catalyzes the conversion of urocanate to 4-imidazolone-5-propionate.</text>
</comment>
<evidence type="ECO:0000256" key="4">
    <source>
        <dbReference type="ARBA" id="ARBA00022808"/>
    </source>
</evidence>
<feature type="binding site" evidence="9">
    <location>
        <begin position="126"/>
        <end position="127"/>
    </location>
    <ligand>
        <name>NAD(+)</name>
        <dbReference type="ChEBI" id="CHEBI:57540"/>
    </ligand>
</feature>
<evidence type="ECO:0000256" key="2">
    <source>
        <dbReference type="ARBA" id="ARBA00007578"/>
    </source>
</evidence>
<feature type="domain" description="Urocanase Rossmann-like" evidence="10">
    <location>
        <begin position="214"/>
        <end position="433"/>
    </location>
</feature>
<feature type="binding site" evidence="9">
    <location>
        <position position="204"/>
    </location>
    <ligand>
        <name>NAD(+)</name>
        <dbReference type="ChEBI" id="CHEBI:57540"/>
    </ligand>
</feature>
<dbReference type="AlphaFoldDB" id="A0A956NBB1"/>
<evidence type="ECO:0000256" key="3">
    <source>
        <dbReference type="ARBA" id="ARBA00011992"/>
    </source>
</evidence>
<feature type="binding site" evidence="9">
    <location>
        <position position="590"/>
    </location>
    <ligand>
        <name>NAD(+)</name>
        <dbReference type="ChEBI" id="CHEBI:57540"/>
    </ligand>
</feature>
<dbReference type="EC" id="4.2.1.49" evidence="3 9"/>
<evidence type="ECO:0000256" key="7">
    <source>
        <dbReference type="ARBA" id="ARBA00031640"/>
    </source>
</evidence>
<dbReference type="InterPro" id="IPR055351">
    <property type="entry name" value="Urocanase"/>
</dbReference>
<comment type="catalytic activity">
    <reaction evidence="8 9">
        <text>4-imidazolone-5-propanoate = trans-urocanate + H2O</text>
        <dbReference type="Rhea" id="RHEA:13101"/>
        <dbReference type="ChEBI" id="CHEBI:15377"/>
        <dbReference type="ChEBI" id="CHEBI:17771"/>
        <dbReference type="ChEBI" id="CHEBI:77893"/>
        <dbReference type="EC" id="4.2.1.49"/>
    </reaction>
</comment>
<organism evidence="13 14">
    <name type="scientific">Eiseniibacteriota bacterium</name>
    <dbReference type="NCBI Taxonomy" id="2212470"/>
    <lineage>
        <taxon>Bacteria</taxon>
        <taxon>Candidatus Eiseniibacteriota</taxon>
    </lineage>
</organism>
<comment type="caution">
    <text evidence="13">The sequence shown here is derived from an EMBL/GenBank/DDBJ whole genome shotgun (WGS) entry which is preliminary data.</text>
</comment>
<keyword evidence="6 9" id="KW-0456">Lyase</keyword>
<comment type="caution">
    <text evidence="9">Lacks conserved residue(s) required for the propagation of feature annotation.</text>
</comment>
<evidence type="ECO:0000259" key="10">
    <source>
        <dbReference type="Pfam" id="PF01175"/>
    </source>
</evidence>
<dbReference type="Proteomes" id="UP000739538">
    <property type="component" value="Unassembled WGS sequence"/>
</dbReference>
<keyword evidence="9" id="KW-0963">Cytoplasm</keyword>
<dbReference type="PANTHER" id="PTHR12216:SF3">
    <property type="entry name" value="UROCANATE HYDRATASE"/>
    <property type="match status" value="1"/>
</dbReference>
<evidence type="ECO:0000256" key="1">
    <source>
        <dbReference type="ARBA" id="ARBA00004794"/>
    </source>
</evidence>
<evidence type="ECO:0000313" key="13">
    <source>
        <dbReference type="EMBL" id="MCA9754470.1"/>
    </source>
</evidence>
<name>A0A956NBB1_UNCEI</name>
<dbReference type="InterPro" id="IPR023636">
    <property type="entry name" value="Urocanase_CS"/>
</dbReference>
<dbReference type="InterPro" id="IPR035400">
    <property type="entry name" value="Urocanase_N"/>
</dbReference>
<dbReference type="GO" id="GO:0005737">
    <property type="term" value="C:cytoplasm"/>
    <property type="evidence" value="ECO:0007669"/>
    <property type="project" value="UniProtKB-SubCell"/>
</dbReference>
<evidence type="ECO:0000256" key="6">
    <source>
        <dbReference type="ARBA" id="ARBA00023239"/>
    </source>
</evidence>
<feature type="domain" description="Urocanase N-terminal" evidence="11">
    <location>
        <begin position="85"/>
        <end position="211"/>
    </location>
</feature>
<protein>
    <recommendedName>
        <fullName evidence="3 9">Urocanate hydratase</fullName>
        <shortName evidence="9">Urocanase</shortName>
        <ecNumber evidence="3 9">4.2.1.49</ecNumber>
    </recommendedName>
    <alternativeName>
        <fullName evidence="7 9">Imidazolonepropionate hydrolase</fullName>
    </alternativeName>
</protein>
<dbReference type="FunFam" id="3.40.1770.10:FF:000002">
    <property type="entry name" value="Urocanate hydratase 1"/>
    <property type="match status" value="1"/>
</dbReference>
<dbReference type="Pfam" id="PF01175">
    <property type="entry name" value="Urocanase"/>
    <property type="match status" value="1"/>
</dbReference>
<evidence type="ECO:0000259" key="12">
    <source>
        <dbReference type="Pfam" id="PF17392"/>
    </source>
</evidence>